<dbReference type="Pfam" id="PF16077">
    <property type="entry name" value="Spaetzle"/>
    <property type="match status" value="1"/>
</dbReference>
<dbReference type="GO" id="GO:0008083">
    <property type="term" value="F:growth factor activity"/>
    <property type="evidence" value="ECO:0007669"/>
    <property type="project" value="TreeGrafter"/>
</dbReference>
<dbReference type="OrthoDB" id="6594799at2759"/>
<keyword evidence="4" id="KW-0325">Glycoprotein</keyword>
<feature type="chain" id="PRO_5027907873" evidence="6">
    <location>
        <begin position="22"/>
        <end position="541"/>
    </location>
</feature>
<feature type="compositionally biased region" description="Low complexity" evidence="5">
    <location>
        <begin position="216"/>
        <end position="248"/>
    </location>
</feature>
<dbReference type="Gene3D" id="2.10.90.10">
    <property type="entry name" value="Cystine-knot cytokines"/>
    <property type="match status" value="1"/>
</dbReference>
<dbReference type="PANTHER" id="PTHR23199:SF5">
    <property type="entry name" value="PROTEIN SPAETZLE 4"/>
    <property type="match status" value="1"/>
</dbReference>
<keyword evidence="2 6" id="KW-0732">Signal</keyword>
<sequence length="541" mass="59148">MTSIWITCAISAAVLWLSTRAYDGYSACPKQYRSFRHHVQLPCNFHEQSWCTVPGSAYPWHAVRRFVHENHGLMRRMYGDERHISVLRAEIESNDVELVRDPGWHLEDDVKRRYSAKPHFRPANRNHQQPPPPPPEPRTTTTTTTSSPSTASTSPTTASSTTTSSTTPSTTTSTSTTTSAAATTTGTPATSTPLSEPLGLYNGRVHPHLVNASILTSTSPRPPSSSSFASTATSPATSPTTPSTSADTTVEDWATEETTMTTMSSSMPSPSPSAASTTSSTTTSASTSTSTELPDEEVRPFPWKPLVRPLAFAPHCTDVTLLSVRDLALRRVQLADVEDNVADEPDGDADGDGDGEASGPASSVQETLFQDADHLPGPDAAQQPSKPATPLIKLRGVNACPVKEEVVAPFWANNTRGEVLALLNLYPFEQYVHWEKCTHEHKQMFCREGCRCEQQYRLHRLLAYDPNNECRGIFSDWFKFPSCCICRCYDLPAEFRFTSRSPRTPVLRAAAAPAYGSRRSRPSPAAAPVNDWYRLQASSGG</sequence>
<evidence type="ECO:0000256" key="3">
    <source>
        <dbReference type="ARBA" id="ARBA00023157"/>
    </source>
</evidence>
<proteinExistence type="predicted"/>
<accession>A0A6P8ZVH5</accession>
<dbReference type="InterPro" id="IPR029034">
    <property type="entry name" value="Cystine-knot_cytokine"/>
</dbReference>
<dbReference type="FunCoup" id="A0A6P8ZVH5">
    <property type="interactions" value="52"/>
</dbReference>
<dbReference type="GO" id="GO:0005121">
    <property type="term" value="F:Toll binding"/>
    <property type="evidence" value="ECO:0007669"/>
    <property type="project" value="TreeGrafter"/>
</dbReference>
<dbReference type="CTD" id="34572"/>
<feature type="compositionally biased region" description="Low complexity" evidence="5">
    <location>
        <begin position="138"/>
        <end position="193"/>
    </location>
</feature>
<evidence type="ECO:0000313" key="9">
    <source>
        <dbReference type="RefSeq" id="XP_034249328.1"/>
    </source>
</evidence>
<keyword evidence="3" id="KW-1015">Disulfide bond</keyword>
<dbReference type="GO" id="GO:0005615">
    <property type="term" value="C:extracellular space"/>
    <property type="evidence" value="ECO:0007669"/>
    <property type="project" value="UniProtKB-ARBA"/>
</dbReference>
<reference evidence="9" key="1">
    <citation type="submission" date="2025-08" db="UniProtKB">
        <authorList>
            <consortium name="RefSeq"/>
        </authorList>
    </citation>
    <scope>IDENTIFICATION</scope>
    <source>
        <tissue evidence="9">Total insect</tissue>
    </source>
</reference>
<dbReference type="InterPro" id="IPR032104">
    <property type="entry name" value="Spaetzle"/>
</dbReference>
<evidence type="ECO:0000256" key="1">
    <source>
        <dbReference type="ARBA" id="ARBA00011748"/>
    </source>
</evidence>
<organism evidence="9">
    <name type="scientific">Thrips palmi</name>
    <name type="common">Melon thrips</name>
    <dbReference type="NCBI Taxonomy" id="161013"/>
    <lineage>
        <taxon>Eukaryota</taxon>
        <taxon>Metazoa</taxon>
        <taxon>Ecdysozoa</taxon>
        <taxon>Arthropoda</taxon>
        <taxon>Hexapoda</taxon>
        <taxon>Insecta</taxon>
        <taxon>Pterygota</taxon>
        <taxon>Neoptera</taxon>
        <taxon>Paraneoptera</taxon>
        <taxon>Thysanoptera</taxon>
        <taxon>Terebrantia</taxon>
        <taxon>Thripoidea</taxon>
        <taxon>Thripidae</taxon>
        <taxon>Thrips</taxon>
    </lineage>
</organism>
<evidence type="ECO:0000256" key="5">
    <source>
        <dbReference type="SAM" id="MobiDB-lite"/>
    </source>
</evidence>
<evidence type="ECO:0000256" key="2">
    <source>
        <dbReference type="ARBA" id="ARBA00022729"/>
    </source>
</evidence>
<feature type="domain" description="Spaetzle" evidence="7">
    <location>
        <begin position="398"/>
        <end position="488"/>
    </location>
</feature>
<dbReference type="AlphaFoldDB" id="A0A6P8ZVH5"/>
<gene>
    <name evidence="9" type="primary">LOC117650117</name>
</gene>
<keyword evidence="8" id="KW-1185">Reference proteome</keyword>
<dbReference type="GO" id="GO:0045087">
    <property type="term" value="P:innate immune response"/>
    <property type="evidence" value="ECO:0007669"/>
    <property type="project" value="TreeGrafter"/>
</dbReference>
<comment type="subunit">
    <text evidence="1">Homodimer; disulfide-linked.</text>
</comment>
<feature type="compositionally biased region" description="Acidic residues" evidence="5">
    <location>
        <begin position="338"/>
        <end position="355"/>
    </location>
</feature>
<dbReference type="GeneID" id="117650117"/>
<feature type="region of interest" description="Disordered" evidence="5">
    <location>
        <begin position="119"/>
        <end position="202"/>
    </location>
</feature>
<protein>
    <submittedName>
        <fullName evidence="9">Protein spaetzle 4 isoform X1</fullName>
    </submittedName>
</protein>
<dbReference type="RefSeq" id="XP_034249328.1">
    <property type="nucleotide sequence ID" value="XM_034393437.1"/>
</dbReference>
<dbReference type="Proteomes" id="UP000515158">
    <property type="component" value="Unplaced"/>
</dbReference>
<dbReference type="KEGG" id="tpal:117650117"/>
<name>A0A6P8ZVH5_THRPL</name>
<feature type="region of interest" description="Disordered" evidence="5">
    <location>
        <begin position="214"/>
        <end position="297"/>
    </location>
</feature>
<dbReference type="InParanoid" id="A0A6P8ZVH5"/>
<dbReference type="GO" id="GO:0021556">
    <property type="term" value="P:central nervous system formation"/>
    <property type="evidence" value="ECO:0007669"/>
    <property type="project" value="TreeGrafter"/>
</dbReference>
<feature type="signal peptide" evidence="6">
    <location>
        <begin position="1"/>
        <end position="21"/>
    </location>
</feature>
<dbReference type="FunFam" id="2.10.90.10:FF:000018">
    <property type="entry name" value="Spatzle 4"/>
    <property type="match status" value="1"/>
</dbReference>
<evidence type="ECO:0000256" key="6">
    <source>
        <dbReference type="SAM" id="SignalP"/>
    </source>
</evidence>
<feature type="compositionally biased region" description="Low complexity" evidence="5">
    <location>
        <begin position="256"/>
        <end position="292"/>
    </location>
</feature>
<feature type="region of interest" description="Disordered" evidence="5">
    <location>
        <begin position="338"/>
        <end position="364"/>
    </location>
</feature>
<dbReference type="SUPFAM" id="SSF57501">
    <property type="entry name" value="Cystine-knot cytokines"/>
    <property type="match status" value="1"/>
</dbReference>
<evidence type="ECO:0000313" key="8">
    <source>
        <dbReference type="Proteomes" id="UP000515158"/>
    </source>
</evidence>
<dbReference type="InterPro" id="IPR052444">
    <property type="entry name" value="Spz/Toll_ligand-like"/>
</dbReference>
<dbReference type="PANTHER" id="PTHR23199">
    <property type="entry name" value="NEUROTROPHIN 1-RELATED"/>
    <property type="match status" value="1"/>
</dbReference>
<evidence type="ECO:0000259" key="7">
    <source>
        <dbReference type="Pfam" id="PF16077"/>
    </source>
</evidence>
<evidence type="ECO:0000256" key="4">
    <source>
        <dbReference type="ARBA" id="ARBA00023180"/>
    </source>
</evidence>